<dbReference type="Proteomes" id="UP000092730">
    <property type="component" value="Chromosome 1"/>
</dbReference>
<sequence>MSDCSTTSPTQYSSTFPRTHPHEGSTAYYTIGAGKFSLVPIGYFPEAFTLSIQGRDRAPLTICVSHDSVFLDDLKSICKQHNKLSWWYDEQKLRDDIKQLSDNLANDKRFKGCRTKEISHQSFRSLNKLLDTQDHYGNKYPTGFIVLPTDDDEDLASWGDRMSKSSYEYDKLLSDKKISVNGIKTFVNRLQLTPSDVIGPKADRAREENFDKRQQVMKDIGKEIADTLFSADGTLLDTDGESLIELLAKYEEKGVGVITLHSDAMEELECFDEIETGGDGFSFEIKGSECEKIPSSE</sequence>
<protein>
    <submittedName>
        <fullName evidence="2">Uncharacterized protein</fullName>
    </submittedName>
</protein>
<organism evidence="2">
    <name type="scientific">Kwoniella bestiolae CBS 10118</name>
    <dbReference type="NCBI Taxonomy" id="1296100"/>
    <lineage>
        <taxon>Eukaryota</taxon>
        <taxon>Fungi</taxon>
        <taxon>Dikarya</taxon>
        <taxon>Basidiomycota</taxon>
        <taxon>Agaricomycotina</taxon>
        <taxon>Tremellomycetes</taxon>
        <taxon>Tremellales</taxon>
        <taxon>Cryptococcaceae</taxon>
        <taxon>Kwoniella</taxon>
    </lineage>
</organism>
<accession>A0A1B9G6G3</accession>
<keyword evidence="4" id="KW-1185">Reference proteome</keyword>
<evidence type="ECO:0000313" key="2">
    <source>
        <dbReference type="EMBL" id="OCF26582.1"/>
    </source>
</evidence>
<reference evidence="2" key="3">
    <citation type="submission" date="2014-01" db="EMBL/GenBank/DDBJ databases">
        <title>Evolution of pathogenesis and genome organization in the Tremellales.</title>
        <authorList>
            <person name="Cuomo C."/>
            <person name="Litvintseva A."/>
            <person name="Heitman J."/>
            <person name="Chen Y."/>
            <person name="Sun S."/>
            <person name="Springer D."/>
            <person name="Dromer F."/>
            <person name="Young S."/>
            <person name="Zeng Q."/>
            <person name="Chapman S."/>
            <person name="Gujja S."/>
            <person name="Saif S."/>
            <person name="Birren B."/>
        </authorList>
    </citation>
    <scope>NUCLEOTIDE SEQUENCE</scope>
    <source>
        <strain evidence="2">CBS 10118</strain>
    </source>
</reference>
<reference evidence="3" key="4">
    <citation type="submission" date="2024-02" db="EMBL/GenBank/DDBJ databases">
        <title>Comparative genomics of Cryptococcus and Kwoniella reveals pathogenesis evolution and contrasting modes of karyotype evolution via chromosome fusion or intercentromeric recombination.</title>
        <authorList>
            <person name="Coelho M.A."/>
            <person name="David-Palma M."/>
            <person name="Shea T."/>
            <person name="Bowers K."/>
            <person name="McGinley-Smith S."/>
            <person name="Mohammad A.W."/>
            <person name="Gnirke A."/>
            <person name="Yurkov A.M."/>
            <person name="Nowrousian M."/>
            <person name="Sun S."/>
            <person name="Cuomo C.A."/>
            <person name="Heitman J."/>
        </authorList>
    </citation>
    <scope>NUCLEOTIDE SEQUENCE</scope>
    <source>
        <strain evidence="3">CBS 10118</strain>
    </source>
</reference>
<reference evidence="2" key="1">
    <citation type="submission" date="2013-07" db="EMBL/GenBank/DDBJ databases">
        <title>The Genome Sequence of Cryptococcus bestiolae CBS10118.</title>
        <authorList>
            <consortium name="The Broad Institute Genome Sequencing Platform"/>
            <person name="Cuomo C."/>
            <person name="Litvintseva A."/>
            <person name="Chen Y."/>
            <person name="Heitman J."/>
            <person name="Sun S."/>
            <person name="Springer D."/>
            <person name="Dromer F."/>
            <person name="Young S.K."/>
            <person name="Zeng Q."/>
            <person name="Gargeya S."/>
            <person name="Fitzgerald M."/>
            <person name="Abouelleil A."/>
            <person name="Alvarado L."/>
            <person name="Berlin A.M."/>
            <person name="Chapman S.B."/>
            <person name="Dewar J."/>
            <person name="Goldberg J."/>
            <person name="Griggs A."/>
            <person name="Gujja S."/>
            <person name="Hansen M."/>
            <person name="Howarth C."/>
            <person name="Imamovic A."/>
            <person name="Larimer J."/>
            <person name="McCowan C."/>
            <person name="Murphy C."/>
            <person name="Pearson M."/>
            <person name="Priest M."/>
            <person name="Roberts A."/>
            <person name="Saif S."/>
            <person name="Shea T."/>
            <person name="Sykes S."/>
            <person name="Wortman J."/>
            <person name="Nusbaum C."/>
            <person name="Birren B."/>
        </authorList>
    </citation>
    <scope>NUCLEOTIDE SEQUENCE [LARGE SCALE GENOMIC DNA]</scope>
    <source>
        <strain evidence="2">CBS 10118</strain>
    </source>
</reference>
<proteinExistence type="predicted"/>
<dbReference type="KEGG" id="kbi:30208667"/>
<dbReference type="EMBL" id="CP144541">
    <property type="protein sequence ID" value="WVW78931.1"/>
    <property type="molecule type" value="Genomic_DNA"/>
</dbReference>
<name>A0A1B9G6G3_9TREE</name>
<dbReference type="AlphaFoldDB" id="A0A1B9G6G3"/>
<dbReference type="OrthoDB" id="10636715at2759"/>
<dbReference type="VEuPathDB" id="FungiDB:I302_04268"/>
<feature type="region of interest" description="Disordered" evidence="1">
    <location>
        <begin position="1"/>
        <end position="20"/>
    </location>
</feature>
<evidence type="ECO:0000256" key="1">
    <source>
        <dbReference type="SAM" id="MobiDB-lite"/>
    </source>
</evidence>
<evidence type="ECO:0000313" key="3">
    <source>
        <dbReference type="EMBL" id="WVW78931.1"/>
    </source>
</evidence>
<dbReference type="EMBL" id="KI894020">
    <property type="protein sequence ID" value="OCF26582.1"/>
    <property type="molecule type" value="Genomic_DNA"/>
</dbReference>
<reference evidence="3" key="2">
    <citation type="submission" date="2013-07" db="EMBL/GenBank/DDBJ databases">
        <authorList>
            <consortium name="The Broad Institute Genome Sequencing Platform"/>
            <person name="Cuomo C."/>
            <person name="Litvintseva A."/>
            <person name="Chen Y."/>
            <person name="Heitman J."/>
            <person name="Sun S."/>
            <person name="Springer D."/>
            <person name="Dromer F."/>
            <person name="Young S.K."/>
            <person name="Zeng Q."/>
            <person name="Gargeya S."/>
            <person name="Fitzgerald M."/>
            <person name="Abouelleil A."/>
            <person name="Alvarado L."/>
            <person name="Berlin A.M."/>
            <person name="Chapman S.B."/>
            <person name="Dewar J."/>
            <person name="Goldberg J."/>
            <person name="Griggs A."/>
            <person name="Gujja S."/>
            <person name="Hansen M."/>
            <person name="Howarth C."/>
            <person name="Imamovic A."/>
            <person name="Larimer J."/>
            <person name="McCowan C."/>
            <person name="Murphy C."/>
            <person name="Pearson M."/>
            <person name="Priest M."/>
            <person name="Roberts A."/>
            <person name="Saif S."/>
            <person name="Shea T."/>
            <person name="Sykes S."/>
            <person name="Wortman J."/>
            <person name="Nusbaum C."/>
            <person name="Birren B."/>
        </authorList>
    </citation>
    <scope>NUCLEOTIDE SEQUENCE</scope>
    <source>
        <strain evidence="3">CBS 10118</strain>
    </source>
</reference>
<dbReference type="RefSeq" id="XP_019047652.1">
    <property type="nucleotide sequence ID" value="XM_019190904.1"/>
</dbReference>
<gene>
    <name evidence="2" type="ORF">I302_04268</name>
    <name evidence="3" type="ORF">I302_100894</name>
</gene>
<feature type="compositionally biased region" description="Polar residues" evidence="1">
    <location>
        <begin position="1"/>
        <end position="17"/>
    </location>
</feature>
<dbReference type="GeneID" id="30208667"/>
<evidence type="ECO:0000313" key="4">
    <source>
        <dbReference type="Proteomes" id="UP000092730"/>
    </source>
</evidence>